<gene>
    <name evidence="1" type="ORF">FAZ19_19820</name>
</gene>
<evidence type="ECO:0008006" key="3">
    <source>
        <dbReference type="Google" id="ProtNLM"/>
    </source>
</evidence>
<proteinExistence type="predicted"/>
<evidence type="ECO:0000313" key="2">
    <source>
        <dbReference type="Proteomes" id="UP000309872"/>
    </source>
</evidence>
<dbReference type="Proteomes" id="UP000309872">
    <property type="component" value="Unassembled WGS sequence"/>
</dbReference>
<dbReference type="EMBL" id="SUKA01000007">
    <property type="protein sequence ID" value="TJY62719.1"/>
    <property type="molecule type" value="Genomic_DNA"/>
</dbReference>
<dbReference type="AlphaFoldDB" id="A0A4V5LXI9"/>
<evidence type="ECO:0000313" key="1">
    <source>
        <dbReference type="EMBL" id="TJY62719.1"/>
    </source>
</evidence>
<protein>
    <recommendedName>
        <fullName evidence="3">DUF3127 domain-containing protein</fullName>
    </recommendedName>
</protein>
<sequence>MATTTLKGIVKDVLPVETYNDGTGRKQTIVLFIPGYVDQWSGEKKGADEEWGVDIFNDNIEKHSLNNNCIDKKAEVEVYLKGKAYDKKDGSGRAFLIGASLKTIKLLESAGTAFKESATGDDGDLPF</sequence>
<accession>A0A4V5LXI9</accession>
<reference evidence="1 2" key="1">
    <citation type="submission" date="2019-04" db="EMBL/GenBank/DDBJ databases">
        <title>Sphingobacterium olei sp. nov., isolated from oil-contaminated soil.</title>
        <authorList>
            <person name="Liu B."/>
        </authorList>
    </citation>
    <scope>NUCLEOTIDE SEQUENCE [LARGE SCALE GENOMIC DNA]</scope>
    <source>
        <strain evidence="1 2">Y3L14</strain>
    </source>
</reference>
<name>A0A4V5LXI9_9SPHI</name>
<keyword evidence="2" id="KW-1185">Reference proteome</keyword>
<organism evidence="1 2">
    <name type="scientific">Sphingobacterium alkalisoli</name>
    <dbReference type="NCBI Taxonomy" id="1874115"/>
    <lineage>
        <taxon>Bacteria</taxon>
        <taxon>Pseudomonadati</taxon>
        <taxon>Bacteroidota</taxon>
        <taxon>Sphingobacteriia</taxon>
        <taxon>Sphingobacteriales</taxon>
        <taxon>Sphingobacteriaceae</taxon>
        <taxon>Sphingobacterium</taxon>
    </lineage>
</organism>
<dbReference type="OrthoDB" id="9848061at2"/>
<dbReference type="RefSeq" id="WP_136822506.1">
    <property type="nucleotide sequence ID" value="NZ_BMJX01000007.1"/>
</dbReference>
<comment type="caution">
    <text evidence="1">The sequence shown here is derived from an EMBL/GenBank/DDBJ whole genome shotgun (WGS) entry which is preliminary data.</text>
</comment>